<evidence type="ECO:0000259" key="7">
    <source>
        <dbReference type="PROSITE" id="PS50157"/>
    </source>
</evidence>
<reference evidence="8 9" key="1">
    <citation type="submission" date="2018-10" db="EMBL/GenBank/DDBJ databases">
        <authorList>
            <consortium name="IHU Genomes"/>
        </authorList>
    </citation>
    <scope>NUCLEOTIDE SEQUENCE [LARGE SCALE GENOMIC DNA]</scope>
    <source>
        <strain evidence="8 9">A1</strain>
    </source>
</reference>
<proteinExistence type="predicted"/>
<evidence type="ECO:0000313" key="9">
    <source>
        <dbReference type="Proteomes" id="UP000594342"/>
    </source>
</evidence>
<evidence type="ECO:0000313" key="8">
    <source>
        <dbReference type="EMBL" id="VBB18490.1"/>
    </source>
</evidence>
<evidence type="ECO:0000256" key="3">
    <source>
        <dbReference type="ARBA" id="ARBA00022771"/>
    </source>
</evidence>
<dbReference type="InterPro" id="IPR050688">
    <property type="entry name" value="Zinc_finger/UBP_domain"/>
</dbReference>
<evidence type="ECO:0000256" key="6">
    <source>
        <dbReference type="SAM" id="Coils"/>
    </source>
</evidence>
<dbReference type="SUPFAM" id="SSF57667">
    <property type="entry name" value="beta-beta-alpha zinc fingers"/>
    <property type="match status" value="1"/>
</dbReference>
<keyword evidence="2" id="KW-0677">Repeat</keyword>
<dbReference type="InterPro" id="IPR013087">
    <property type="entry name" value="Znf_C2H2_type"/>
</dbReference>
<evidence type="ECO:0000256" key="5">
    <source>
        <dbReference type="PROSITE-ProRule" id="PRU00042"/>
    </source>
</evidence>
<comment type="caution">
    <text evidence="8">The sequence shown here is derived from an EMBL/GenBank/DDBJ whole genome shotgun (WGS) entry which is preliminary data.</text>
</comment>
<name>A0A5K0U9V3_9VIRU</name>
<dbReference type="PANTHER" id="PTHR24403">
    <property type="entry name" value="ZINC FINGER PROTEIN"/>
    <property type="match status" value="1"/>
</dbReference>
<evidence type="ECO:0000256" key="4">
    <source>
        <dbReference type="ARBA" id="ARBA00022833"/>
    </source>
</evidence>
<dbReference type="PROSITE" id="PS50157">
    <property type="entry name" value="ZINC_FINGER_C2H2_2"/>
    <property type="match status" value="2"/>
</dbReference>
<keyword evidence="6" id="KW-0175">Coiled coil</keyword>
<dbReference type="Pfam" id="PF00096">
    <property type="entry name" value="zf-C2H2"/>
    <property type="match status" value="1"/>
</dbReference>
<dbReference type="GO" id="GO:0008270">
    <property type="term" value="F:zinc ion binding"/>
    <property type="evidence" value="ECO:0007669"/>
    <property type="project" value="UniProtKB-KW"/>
</dbReference>
<evidence type="ECO:0000256" key="2">
    <source>
        <dbReference type="ARBA" id="ARBA00022737"/>
    </source>
</evidence>
<protein>
    <recommendedName>
        <fullName evidence="7">C2H2-type domain-containing protein</fullName>
    </recommendedName>
</protein>
<keyword evidence="3 5" id="KW-0863">Zinc-finger</keyword>
<dbReference type="InterPro" id="IPR036236">
    <property type="entry name" value="Znf_C2H2_sf"/>
</dbReference>
<feature type="coiled-coil region" evidence="6">
    <location>
        <begin position="67"/>
        <end position="122"/>
    </location>
</feature>
<feature type="domain" description="C2H2-type" evidence="7">
    <location>
        <begin position="12"/>
        <end position="40"/>
    </location>
</feature>
<gene>
    <name evidence="8" type="ORF">YASMINEVIRUS_953</name>
</gene>
<keyword evidence="1" id="KW-0479">Metal-binding</keyword>
<dbReference type="Gene3D" id="3.30.160.60">
    <property type="entry name" value="Classic Zinc Finger"/>
    <property type="match status" value="1"/>
</dbReference>
<accession>A0A5K0U9V3</accession>
<feature type="domain" description="C2H2-type" evidence="7">
    <location>
        <begin position="41"/>
        <end position="68"/>
    </location>
</feature>
<sequence length="298" mass="35000">MIIRPRINMDNYNCELCGKSFKRKENLDYHKSKIVCEEKAFGCKFCSSKFTSKSTMYRHMREYCKVKKQNDNEKTEIYNRLIKLEEEHKKAQIESKTRLTKLENENKKLRKTVKTLQTAEKTCISNSNSGVVLNAPNNGTVNNITLVAYGNENISKIDKNDLLKVLKTGYHSTIKLTETVHFNPKYPEYHNIYISNMKDKYAMMFDGKKWTLTMKEDLINKIYDDKKNYIEENLEEFVDSLPSSRKKALERWLETDDEDPKIKEIKDNIKLLLYNSRKMICNEPLATKTKSIKVVKDG</sequence>
<keyword evidence="4" id="KW-0862">Zinc</keyword>
<dbReference type="EMBL" id="UPSH01000001">
    <property type="protein sequence ID" value="VBB18490.1"/>
    <property type="molecule type" value="Genomic_DNA"/>
</dbReference>
<evidence type="ECO:0000256" key="1">
    <source>
        <dbReference type="ARBA" id="ARBA00022723"/>
    </source>
</evidence>
<organism evidence="8 9">
    <name type="scientific">Yasminevirus sp. GU-2018</name>
    <dbReference type="NCBI Taxonomy" id="2420051"/>
    <lineage>
        <taxon>Viruses</taxon>
        <taxon>Varidnaviria</taxon>
        <taxon>Bamfordvirae</taxon>
        <taxon>Nucleocytoviricota</taxon>
        <taxon>Megaviricetes</taxon>
        <taxon>Imitervirales</taxon>
        <taxon>Mimiviridae</taxon>
        <taxon>Klosneuvirinae</taxon>
        <taxon>Yasminevirus</taxon>
        <taxon>Yasminevirus saudimassiliense</taxon>
    </lineage>
</organism>
<keyword evidence="9" id="KW-1185">Reference proteome</keyword>
<dbReference type="Proteomes" id="UP000594342">
    <property type="component" value="Unassembled WGS sequence"/>
</dbReference>